<reference evidence="2 3" key="1">
    <citation type="submission" date="2018-06" db="EMBL/GenBank/DDBJ databases">
        <title>Complete Genome Sequence of Ehrlichia minasensis Isolated From Cattle.</title>
        <authorList>
            <person name="Aguiar D.M."/>
            <person name="Araujo J.P.A.Jr."/>
            <person name="Nakazato L."/>
            <person name="Bard E."/>
            <person name="Cabezas-Cruz A."/>
        </authorList>
    </citation>
    <scope>NUCLEOTIDE SEQUENCE [LARGE SCALE GENOMIC DNA]</scope>
    <source>
        <strain evidence="2 3">B11</strain>
    </source>
</reference>
<feature type="transmembrane region" description="Helical" evidence="1">
    <location>
        <begin position="12"/>
        <end position="32"/>
    </location>
</feature>
<keyword evidence="1" id="KW-1133">Transmembrane helix</keyword>
<keyword evidence="3" id="KW-1185">Reference proteome</keyword>
<evidence type="ECO:0000313" key="2">
    <source>
        <dbReference type="EMBL" id="RZB12463.1"/>
    </source>
</evidence>
<dbReference type="Proteomes" id="UP000293377">
    <property type="component" value="Unassembled WGS sequence"/>
</dbReference>
<dbReference type="AlphaFoldDB" id="A0A4Q6I5L7"/>
<proteinExistence type="predicted"/>
<accession>A0A4Q6I5L7</accession>
<name>A0A4Q6I5L7_9RICK</name>
<keyword evidence="1" id="KW-0472">Membrane</keyword>
<sequence>MTFYQEQIAVMLSLVMLFFLTLMHMLYVTFYVSNFGYQLKSACHIMRKEVKEDIDGALIGVDPTVNKYLCRITSAIDYIIAQSKTLYDCISKEGDFESAKEDFFRGKMLARVIGVYQSQAKLSEYEESVLKQLKSKYAENSPVDVRAESLLYIKNFFNEVCANVRKNFSRCVDLSTELLILGSMKVALEILEDSMKYVGQDIALEHFCSIMEESTEEKLIEAVTSKGQEFTLRLSQSIMENVAKDRADESDLPDCSVCCVIRAVLGLLDLISMGCR</sequence>
<evidence type="ECO:0000256" key="1">
    <source>
        <dbReference type="SAM" id="Phobius"/>
    </source>
</evidence>
<comment type="caution">
    <text evidence="2">The sequence shown here is derived from an EMBL/GenBank/DDBJ whole genome shotgun (WGS) entry which is preliminary data.</text>
</comment>
<dbReference type="RefSeq" id="WP_129992697.1">
    <property type="nucleotide sequence ID" value="NZ_QOHL01000020.1"/>
</dbReference>
<evidence type="ECO:0000313" key="3">
    <source>
        <dbReference type="Proteomes" id="UP000293377"/>
    </source>
</evidence>
<dbReference type="EMBL" id="QOHL01000020">
    <property type="protein sequence ID" value="RZB12463.1"/>
    <property type="molecule type" value="Genomic_DNA"/>
</dbReference>
<gene>
    <name evidence="2" type="ORF">DRF75_04035</name>
</gene>
<keyword evidence="1" id="KW-0812">Transmembrane</keyword>
<organism evidence="2 3">
    <name type="scientific">Ehrlichia minasensis</name>
    <dbReference type="NCBI Taxonomy" id="1242993"/>
    <lineage>
        <taxon>Bacteria</taxon>
        <taxon>Pseudomonadati</taxon>
        <taxon>Pseudomonadota</taxon>
        <taxon>Alphaproteobacteria</taxon>
        <taxon>Rickettsiales</taxon>
        <taxon>Anaplasmataceae</taxon>
        <taxon>Ehrlichia</taxon>
    </lineage>
</organism>
<protein>
    <submittedName>
        <fullName evidence="2">Uncharacterized protein</fullName>
    </submittedName>
</protein>